<evidence type="ECO:0000256" key="2">
    <source>
        <dbReference type="ARBA" id="ARBA00009759"/>
    </source>
</evidence>
<dbReference type="Gene3D" id="3.30.540.10">
    <property type="entry name" value="Fructose-1,6-Bisphosphatase, subunit A, domain 1"/>
    <property type="match status" value="1"/>
</dbReference>
<feature type="binding site" evidence="7">
    <location>
        <position position="102"/>
    </location>
    <ligand>
        <name>Mg(2+)</name>
        <dbReference type="ChEBI" id="CHEBI:18420"/>
        <label>1</label>
        <note>catalytic</note>
    </ligand>
</feature>
<reference evidence="9 10" key="1">
    <citation type="submission" date="2013-03" db="EMBL/GenBank/DDBJ databases">
        <authorList>
            <person name="Fiebig A."/>
            <person name="Goeker M."/>
            <person name="Klenk H.-P.P."/>
        </authorList>
    </citation>
    <scope>NUCLEOTIDE SEQUENCE [LARGE SCALE GENOMIC DNA]</scope>
    <source>
        <strain evidence="9 10">DSM 17492</strain>
    </source>
</reference>
<feature type="binding site" evidence="7">
    <location>
        <position position="121"/>
    </location>
    <ligand>
        <name>Mg(2+)</name>
        <dbReference type="ChEBI" id="CHEBI:18420"/>
        <label>1</label>
        <note>catalytic</note>
    </ligand>
</feature>
<protein>
    <recommendedName>
        <fullName evidence="6">Histidinol-phosphatase</fullName>
        <ecNumber evidence="6">3.1.3.15</ecNumber>
    </recommendedName>
</protein>
<comment type="cofactor">
    <cofactor evidence="1 7">
        <name>Mg(2+)</name>
        <dbReference type="ChEBI" id="CHEBI:18420"/>
    </cofactor>
</comment>
<evidence type="ECO:0000256" key="1">
    <source>
        <dbReference type="ARBA" id="ARBA00001946"/>
    </source>
</evidence>
<evidence type="ECO:0000256" key="5">
    <source>
        <dbReference type="ARBA" id="ARBA00022842"/>
    </source>
</evidence>
<dbReference type="PRINTS" id="PR00377">
    <property type="entry name" value="IMPHPHTASES"/>
</dbReference>
<dbReference type="eggNOG" id="COG0483">
    <property type="taxonomic scope" value="Bacteria"/>
</dbReference>
<name>A0A017H9M5_9RHOB</name>
<dbReference type="EC" id="3.1.3.15" evidence="6"/>
<gene>
    <name evidence="9" type="ORF">Lokhon_02855</name>
</gene>
<feature type="binding site" evidence="7">
    <location>
        <position position="245"/>
    </location>
    <ligand>
        <name>Mg(2+)</name>
        <dbReference type="ChEBI" id="CHEBI:18420"/>
        <label>1</label>
        <note>catalytic</note>
    </ligand>
</feature>
<dbReference type="STRING" id="1122180.Lokhon_02855"/>
<dbReference type="GO" id="GO:0004401">
    <property type="term" value="F:histidinol-phosphatase activity"/>
    <property type="evidence" value="ECO:0007669"/>
    <property type="project" value="UniProtKB-UniRule"/>
</dbReference>
<dbReference type="GO" id="GO:0008934">
    <property type="term" value="F:inositol monophosphate 1-phosphatase activity"/>
    <property type="evidence" value="ECO:0007669"/>
    <property type="project" value="TreeGrafter"/>
</dbReference>
<dbReference type="EMBL" id="APGJ01000007">
    <property type="protein sequence ID" value="EYD71207.1"/>
    <property type="molecule type" value="Genomic_DNA"/>
</dbReference>
<keyword evidence="4 9" id="KW-0378">Hydrolase</keyword>
<proteinExistence type="inferred from homology"/>
<evidence type="ECO:0000256" key="7">
    <source>
        <dbReference type="PIRSR" id="PIRSR600760-2"/>
    </source>
</evidence>
<feature type="region of interest" description="Disordered" evidence="8">
    <location>
        <begin position="1"/>
        <end position="26"/>
    </location>
</feature>
<dbReference type="PROSITE" id="PS00630">
    <property type="entry name" value="IMP_2"/>
    <property type="match status" value="1"/>
</dbReference>
<sequence length="293" mass="30914">MTGAPPARYRPTGAGGPSDQDGRFMTGTLPDDLVQDLVATAHALADAARPETLRHFRRDIATDDKTGDEAGFDPVTEADRAAERAMRAVLAARRPEDAILGEEYGHSPGTSSLTWVLDPIDGTRAYIAGAPTWGVLVSVRDADGPVFGLIDQPHINERFEGGFGVARLAGPRGESDLRTRAARPLSEAILMTTFPEVGSPAERAGFEAVSQAAKLTRYGMDCYAYALVALGQVDLVIEAGLNSYDICAPIAVIEAAGGRVTDWEGGPAHEGGRVIAAANPQIHAEALAMLRGR</sequence>
<keyword evidence="10" id="KW-1185">Reference proteome</keyword>
<evidence type="ECO:0000313" key="10">
    <source>
        <dbReference type="Proteomes" id="UP000025047"/>
    </source>
</evidence>
<comment type="caution">
    <text evidence="9">The sequence shown here is derived from an EMBL/GenBank/DDBJ whole genome shotgun (WGS) entry which is preliminary data.</text>
</comment>
<evidence type="ECO:0000256" key="3">
    <source>
        <dbReference type="ARBA" id="ARBA00022723"/>
    </source>
</evidence>
<dbReference type="CDD" id="cd01641">
    <property type="entry name" value="Bacterial_IMPase_like_1"/>
    <property type="match status" value="1"/>
</dbReference>
<accession>A0A017H9M5</accession>
<evidence type="ECO:0000256" key="6">
    <source>
        <dbReference type="NCBIfam" id="TIGR02067"/>
    </source>
</evidence>
<dbReference type="AlphaFoldDB" id="A0A017H9M5"/>
<dbReference type="SUPFAM" id="SSF56655">
    <property type="entry name" value="Carbohydrate phosphatase"/>
    <property type="match status" value="1"/>
</dbReference>
<dbReference type="Pfam" id="PF00459">
    <property type="entry name" value="Inositol_P"/>
    <property type="match status" value="1"/>
</dbReference>
<keyword evidence="5 7" id="KW-0460">Magnesium</keyword>
<dbReference type="NCBIfam" id="TIGR02067">
    <property type="entry name" value="his_9_HisN"/>
    <property type="match status" value="1"/>
</dbReference>
<dbReference type="Proteomes" id="UP000025047">
    <property type="component" value="Unassembled WGS sequence"/>
</dbReference>
<comment type="similarity">
    <text evidence="2">Belongs to the inositol monophosphatase superfamily.</text>
</comment>
<dbReference type="PANTHER" id="PTHR20854:SF4">
    <property type="entry name" value="INOSITOL-1-MONOPHOSPHATASE-RELATED"/>
    <property type="match status" value="1"/>
</dbReference>
<dbReference type="GO" id="GO:0046872">
    <property type="term" value="F:metal ion binding"/>
    <property type="evidence" value="ECO:0007669"/>
    <property type="project" value="UniProtKB-KW"/>
</dbReference>
<dbReference type="HOGENOM" id="CLU_044118_4_1_5"/>
<evidence type="ECO:0000256" key="8">
    <source>
        <dbReference type="SAM" id="MobiDB-lite"/>
    </source>
</evidence>
<dbReference type="InterPro" id="IPR000760">
    <property type="entry name" value="Inositol_monophosphatase-like"/>
</dbReference>
<dbReference type="GO" id="GO:0007165">
    <property type="term" value="P:signal transduction"/>
    <property type="evidence" value="ECO:0007669"/>
    <property type="project" value="TreeGrafter"/>
</dbReference>
<feature type="binding site" evidence="7">
    <location>
        <position position="118"/>
    </location>
    <ligand>
        <name>Mg(2+)</name>
        <dbReference type="ChEBI" id="CHEBI:18420"/>
        <label>1</label>
        <note>catalytic</note>
    </ligand>
</feature>
<evidence type="ECO:0000313" key="9">
    <source>
        <dbReference type="EMBL" id="EYD71207.1"/>
    </source>
</evidence>
<dbReference type="GO" id="GO:0046854">
    <property type="term" value="P:phosphatidylinositol phosphate biosynthetic process"/>
    <property type="evidence" value="ECO:0007669"/>
    <property type="project" value="InterPro"/>
</dbReference>
<dbReference type="GO" id="GO:0006020">
    <property type="term" value="P:inositol metabolic process"/>
    <property type="evidence" value="ECO:0007669"/>
    <property type="project" value="TreeGrafter"/>
</dbReference>
<keyword evidence="3 7" id="KW-0479">Metal-binding</keyword>
<dbReference type="GO" id="GO:0000105">
    <property type="term" value="P:L-histidine biosynthetic process"/>
    <property type="evidence" value="ECO:0007669"/>
    <property type="project" value="UniProtKB-UniRule"/>
</dbReference>
<feature type="binding site" evidence="7">
    <location>
        <position position="120"/>
    </location>
    <ligand>
        <name>Mg(2+)</name>
        <dbReference type="ChEBI" id="CHEBI:18420"/>
        <label>1</label>
        <note>catalytic</note>
    </ligand>
</feature>
<dbReference type="PATRIC" id="fig|1122180.6.peg.2834"/>
<dbReference type="InterPro" id="IPR011809">
    <property type="entry name" value="His_9_proposed"/>
</dbReference>
<evidence type="ECO:0000256" key="4">
    <source>
        <dbReference type="ARBA" id="ARBA00022801"/>
    </source>
</evidence>
<dbReference type="InterPro" id="IPR020550">
    <property type="entry name" value="Inositol_monophosphatase_CS"/>
</dbReference>
<dbReference type="Gene3D" id="3.40.190.80">
    <property type="match status" value="1"/>
</dbReference>
<organism evidence="9 10">
    <name type="scientific">Limimaricola hongkongensis DSM 17492</name>
    <dbReference type="NCBI Taxonomy" id="1122180"/>
    <lineage>
        <taxon>Bacteria</taxon>
        <taxon>Pseudomonadati</taxon>
        <taxon>Pseudomonadota</taxon>
        <taxon>Alphaproteobacteria</taxon>
        <taxon>Rhodobacterales</taxon>
        <taxon>Paracoccaceae</taxon>
        <taxon>Limimaricola</taxon>
    </lineage>
</organism>
<dbReference type="PANTHER" id="PTHR20854">
    <property type="entry name" value="INOSITOL MONOPHOSPHATASE"/>
    <property type="match status" value="1"/>
</dbReference>